<proteinExistence type="predicted"/>
<name>A0A8J3NKS5_9ACTN</name>
<organism evidence="2 3">
    <name type="scientific">Catellatospora bangladeshensis</name>
    <dbReference type="NCBI Taxonomy" id="310355"/>
    <lineage>
        <taxon>Bacteria</taxon>
        <taxon>Bacillati</taxon>
        <taxon>Actinomycetota</taxon>
        <taxon>Actinomycetes</taxon>
        <taxon>Micromonosporales</taxon>
        <taxon>Micromonosporaceae</taxon>
        <taxon>Catellatospora</taxon>
    </lineage>
</organism>
<dbReference type="InterPro" id="IPR036513">
    <property type="entry name" value="STAS_dom_sf"/>
</dbReference>
<comment type="caution">
    <text evidence="2">The sequence shown here is derived from an EMBL/GenBank/DDBJ whole genome shotgun (WGS) entry which is preliminary data.</text>
</comment>
<dbReference type="CDD" id="cd07043">
    <property type="entry name" value="STAS_anti-anti-sigma_factors"/>
    <property type="match status" value="1"/>
</dbReference>
<evidence type="ECO:0000313" key="2">
    <source>
        <dbReference type="EMBL" id="GIF84327.1"/>
    </source>
</evidence>
<dbReference type="Proteomes" id="UP000601223">
    <property type="component" value="Unassembled WGS sequence"/>
</dbReference>
<dbReference type="InterPro" id="IPR002645">
    <property type="entry name" value="STAS_dom"/>
</dbReference>
<reference evidence="2 3" key="1">
    <citation type="submission" date="2021-01" db="EMBL/GenBank/DDBJ databases">
        <title>Whole genome shotgun sequence of Catellatospora bangladeshensis NBRC 107357.</title>
        <authorList>
            <person name="Komaki H."/>
            <person name="Tamura T."/>
        </authorList>
    </citation>
    <scope>NUCLEOTIDE SEQUENCE [LARGE SCALE GENOMIC DNA]</scope>
    <source>
        <strain evidence="2 3">NBRC 107357</strain>
    </source>
</reference>
<gene>
    <name evidence="2" type="ORF">Cba03nite_56760</name>
</gene>
<protein>
    <recommendedName>
        <fullName evidence="1">STAS domain-containing protein</fullName>
    </recommendedName>
</protein>
<accession>A0A8J3NKS5</accession>
<dbReference type="PROSITE" id="PS50801">
    <property type="entry name" value="STAS"/>
    <property type="match status" value="1"/>
</dbReference>
<dbReference type="SUPFAM" id="SSF52091">
    <property type="entry name" value="SpoIIaa-like"/>
    <property type="match status" value="1"/>
</dbReference>
<feature type="domain" description="STAS" evidence="1">
    <location>
        <begin position="5"/>
        <end position="97"/>
    </location>
</feature>
<dbReference type="EMBL" id="BONF01000036">
    <property type="protein sequence ID" value="GIF84327.1"/>
    <property type="molecule type" value="Genomic_DNA"/>
</dbReference>
<evidence type="ECO:0000259" key="1">
    <source>
        <dbReference type="PROSITE" id="PS50801"/>
    </source>
</evidence>
<keyword evidence="3" id="KW-1185">Reference proteome</keyword>
<dbReference type="AlphaFoldDB" id="A0A8J3NKS5"/>
<sequence>MSESLDLRLYAAPSGLYLTVRGWLDATTAHLLGKAIAVALERFESDRLTVDLAEVEAIDVAGIATLTMFRAAALRHGVELCVARPPAAVRAAIHAAGADVLLATESPDEDWWDEQPRRFTATGYACLRPRTPAGRARARRHPSA</sequence>
<evidence type="ECO:0000313" key="3">
    <source>
        <dbReference type="Proteomes" id="UP000601223"/>
    </source>
</evidence>
<dbReference type="Pfam" id="PF13466">
    <property type="entry name" value="STAS_2"/>
    <property type="match status" value="1"/>
</dbReference>
<dbReference type="InterPro" id="IPR058548">
    <property type="entry name" value="MlaB-like_STAS"/>
</dbReference>
<dbReference type="RefSeq" id="WP_203752448.1">
    <property type="nucleotide sequence ID" value="NZ_BONF01000036.1"/>
</dbReference>
<dbReference type="Gene3D" id="3.30.750.24">
    <property type="entry name" value="STAS domain"/>
    <property type="match status" value="1"/>
</dbReference>